<dbReference type="GO" id="GO:0019553">
    <property type="term" value="P:L-glutamate catabolic process via L-citramalate"/>
    <property type="evidence" value="ECO:0007669"/>
    <property type="project" value="UniProtKB-UniPathway"/>
</dbReference>
<dbReference type="Gene3D" id="3.20.20.120">
    <property type="entry name" value="Enolase-like C-terminal domain"/>
    <property type="match status" value="1"/>
</dbReference>
<dbReference type="Pfam" id="PF07476">
    <property type="entry name" value="MAAL_C"/>
    <property type="match status" value="1"/>
</dbReference>
<evidence type="ECO:0000256" key="7">
    <source>
        <dbReference type="ARBA" id="ARBA00022723"/>
    </source>
</evidence>
<dbReference type="UniPathway" id="UPA00561">
    <property type="reaction ID" value="UER00618"/>
</dbReference>
<gene>
    <name evidence="16" type="ORF">HYQ43_12340</name>
</gene>
<dbReference type="Pfam" id="PF05034">
    <property type="entry name" value="MAAL_N"/>
    <property type="match status" value="1"/>
</dbReference>
<feature type="domain" description="Methylaspartate ammonia-lyase C-terminal" evidence="15">
    <location>
        <begin position="162"/>
        <end position="410"/>
    </location>
</feature>
<comment type="cofactor">
    <cofactor evidence="2 13">
        <name>Mg(2+)</name>
        <dbReference type="ChEBI" id="CHEBI:18420"/>
    </cofactor>
</comment>
<dbReference type="PANTHER" id="PTHR48073:SF2">
    <property type="entry name" value="O-SUCCINYLBENZOATE SYNTHASE"/>
    <property type="match status" value="1"/>
</dbReference>
<feature type="binding site" evidence="13">
    <location>
        <position position="273"/>
    </location>
    <ligand>
        <name>Mg(2+)</name>
        <dbReference type="ChEBI" id="CHEBI:18420"/>
    </ligand>
</feature>
<dbReference type="CDD" id="cd03314">
    <property type="entry name" value="MAL"/>
    <property type="match status" value="1"/>
</dbReference>
<dbReference type="Proteomes" id="UP000509322">
    <property type="component" value="Chromosome 2"/>
</dbReference>
<comment type="subunit">
    <text evidence="5">Homodimer.</text>
</comment>
<keyword evidence="7 13" id="KW-0479">Metal-binding</keyword>
<dbReference type="InterPro" id="IPR036849">
    <property type="entry name" value="Enolase-like_C_sf"/>
</dbReference>
<evidence type="ECO:0000313" key="16">
    <source>
        <dbReference type="EMBL" id="QLH15035.1"/>
    </source>
</evidence>
<feature type="binding site" evidence="13">
    <location>
        <position position="238"/>
    </location>
    <ligand>
        <name>Mg(2+)</name>
        <dbReference type="ChEBI" id="CHEBI:18420"/>
    </ligand>
</feature>
<dbReference type="InterPro" id="IPR022662">
    <property type="entry name" value="MeAsp_NH4-lyase_C"/>
</dbReference>
<comment type="pathway">
    <text evidence="3">Amino-acid degradation; L-glutamate degradation via mesaconate pathway; acetate and pyruvate from L-glutamate: step 2/4.</text>
</comment>
<accession>A0A7H9BVY6</accession>
<dbReference type="GO" id="GO:0050096">
    <property type="term" value="F:methylaspartate ammonia-lyase activity"/>
    <property type="evidence" value="ECO:0007669"/>
    <property type="project" value="UniProtKB-EC"/>
</dbReference>
<evidence type="ECO:0000256" key="4">
    <source>
        <dbReference type="ARBA" id="ARBA00009954"/>
    </source>
</evidence>
<dbReference type="SFLD" id="SFLDG00151">
    <property type="entry name" value="methylaspartate_ammonia-lyase"/>
    <property type="match status" value="1"/>
</dbReference>
<evidence type="ECO:0000256" key="6">
    <source>
        <dbReference type="ARBA" id="ARBA00012993"/>
    </source>
</evidence>
<evidence type="ECO:0000256" key="5">
    <source>
        <dbReference type="ARBA" id="ARBA00011738"/>
    </source>
</evidence>
<dbReference type="SUPFAM" id="SSF51604">
    <property type="entry name" value="Enolase C-terminal domain-like"/>
    <property type="match status" value="1"/>
</dbReference>
<evidence type="ECO:0000313" key="17">
    <source>
        <dbReference type="Proteomes" id="UP000509322"/>
    </source>
</evidence>
<dbReference type="InterPro" id="IPR029017">
    <property type="entry name" value="Enolase-like_N"/>
</dbReference>
<dbReference type="EMBL" id="CP058690">
    <property type="protein sequence ID" value="QLH15035.1"/>
    <property type="molecule type" value="Genomic_DNA"/>
</dbReference>
<dbReference type="EC" id="4.3.1.2" evidence="6"/>
<feature type="binding site" evidence="13">
    <location>
        <position position="307"/>
    </location>
    <ligand>
        <name>Mg(2+)</name>
        <dbReference type="ChEBI" id="CHEBI:18420"/>
    </ligand>
</feature>
<evidence type="ECO:0000256" key="8">
    <source>
        <dbReference type="ARBA" id="ARBA00022842"/>
    </source>
</evidence>
<dbReference type="NCBIfam" id="TIGR01502">
    <property type="entry name" value="B_methylAsp_ase"/>
    <property type="match status" value="1"/>
</dbReference>
<evidence type="ECO:0000256" key="1">
    <source>
        <dbReference type="ARBA" id="ARBA00000789"/>
    </source>
</evidence>
<evidence type="ECO:0000256" key="13">
    <source>
        <dbReference type="PIRSR" id="PIRSR017107-4"/>
    </source>
</evidence>
<dbReference type="PIRSF" id="PIRSF017107">
    <property type="entry name" value="MAL"/>
    <property type="match status" value="1"/>
</dbReference>
<keyword evidence="9 16" id="KW-0456">Lyase</keyword>
<feature type="domain" description="Methylaspartate ammonia-lyase N-terminal" evidence="14">
    <location>
        <begin position="1"/>
        <end position="159"/>
    </location>
</feature>
<keyword evidence="8 13" id="KW-0460">Magnesium</keyword>
<dbReference type="AlphaFoldDB" id="A0A7H9BVY6"/>
<evidence type="ECO:0000259" key="15">
    <source>
        <dbReference type="Pfam" id="PF07476"/>
    </source>
</evidence>
<proteinExistence type="inferred from homology"/>
<reference evidence="16 17" key="1">
    <citation type="submission" date="2020-07" db="EMBL/GenBank/DDBJ databases">
        <title>The complete genome of Paracoccus pantotrophus ACCC 10489.</title>
        <authorList>
            <person name="Si Y."/>
        </authorList>
    </citation>
    <scope>NUCLEOTIDE SEQUENCE [LARGE SCALE GENOMIC DNA]</scope>
    <source>
        <strain evidence="16 17">ACCC10489</strain>
    </source>
</reference>
<dbReference type="Gene3D" id="3.30.390.10">
    <property type="entry name" value="Enolase-like, N-terminal domain"/>
    <property type="match status" value="1"/>
</dbReference>
<protein>
    <recommendedName>
        <fullName evidence="6">methylaspartate ammonia-lyase</fullName>
        <ecNumber evidence="6">4.3.1.2</ecNumber>
    </recommendedName>
</protein>
<feature type="active site" description="Proton acceptor" evidence="10">
    <location>
        <position position="331"/>
    </location>
</feature>
<evidence type="ECO:0000256" key="3">
    <source>
        <dbReference type="ARBA" id="ARBA00004675"/>
    </source>
</evidence>
<comment type="similarity">
    <text evidence="4">Belongs to the methylaspartate ammonia-lyase family.</text>
</comment>
<evidence type="ECO:0000256" key="10">
    <source>
        <dbReference type="PIRSR" id="PIRSR017107-1"/>
    </source>
</evidence>
<name>A0A7H9BVY6_PARPN</name>
<dbReference type="GO" id="GO:0046872">
    <property type="term" value="F:metal ion binding"/>
    <property type="evidence" value="ECO:0007669"/>
    <property type="project" value="UniProtKB-KW"/>
</dbReference>
<evidence type="ECO:0000259" key="14">
    <source>
        <dbReference type="Pfam" id="PF05034"/>
    </source>
</evidence>
<dbReference type="PANTHER" id="PTHR48073">
    <property type="entry name" value="O-SUCCINYLBENZOATE SYNTHASE-RELATED"/>
    <property type="match status" value="1"/>
</dbReference>
<comment type="catalytic activity">
    <reaction evidence="1">
        <text>(2S,3S)-3-methyl-L-aspartate = mesaconate + NH4(+)</text>
        <dbReference type="Rhea" id="RHEA:12829"/>
        <dbReference type="ChEBI" id="CHEBI:28938"/>
        <dbReference type="ChEBI" id="CHEBI:36986"/>
        <dbReference type="ChEBI" id="CHEBI:58724"/>
        <dbReference type="EC" id="4.3.1.2"/>
    </reaction>
</comment>
<evidence type="ECO:0000256" key="11">
    <source>
        <dbReference type="PIRSR" id="PIRSR017107-2"/>
    </source>
</evidence>
<evidence type="ECO:0000256" key="12">
    <source>
        <dbReference type="PIRSR" id="PIRSR017107-3"/>
    </source>
</evidence>
<dbReference type="InterPro" id="IPR022665">
    <property type="entry name" value="MeAsp_NH4-lyase_N"/>
</dbReference>
<feature type="binding site" evidence="11">
    <location>
        <position position="329"/>
    </location>
    <ligand>
        <name>(2S,3S)-3-methyl-L-aspartate</name>
        <dbReference type="ChEBI" id="CHEBI:58724"/>
    </ligand>
</feature>
<evidence type="ECO:0000256" key="9">
    <source>
        <dbReference type="ARBA" id="ARBA00023239"/>
    </source>
</evidence>
<dbReference type="RefSeq" id="WP_179922096.1">
    <property type="nucleotide sequence ID" value="NZ_CP058690.1"/>
</dbReference>
<feature type="site" description="Transition state stabilizer" evidence="12">
    <location>
        <position position="194"/>
    </location>
</feature>
<dbReference type="SFLD" id="SFLDF00007">
    <property type="entry name" value="methylaspartate_ammonia-lyase"/>
    <property type="match status" value="1"/>
</dbReference>
<organism evidence="16 17">
    <name type="scientific">Paracoccus pantotrophus</name>
    <name type="common">Thiosphaera pantotropha</name>
    <dbReference type="NCBI Taxonomy" id="82367"/>
    <lineage>
        <taxon>Bacteria</taxon>
        <taxon>Pseudomonadati</taxon>
        <taxon>Pseudomonadota</taxon>
        <taxon>Alphaproteobacteria</taxon>
        <taxon>Rhodobacterales</taxon>
        <taxon>Paracoccaceae</taxon>
        <taxon>Paracoccus</taxon>
    </lineage>
</organism>
<dbReference type="SUPFAM" id="SSF54826">
    <property type="entry name" value="Enolase N-terminal domain-like"/>
    <property type="match status" value="1"/>
</dbReference>
<evidence type="ECO:0000256" key="2">
    <source>
        <dbReference type="ARBA" id="ARBA00001946"/>
    </source>
</evidence>
<sequence length="415" mass="45008">MHIRKVHFAPGFASFYFDDQAAIKAGAPMDGFVYSGAPLTGGFDGIRQRGESISILLELENGQIAEGDCAAVQYSGAGGRDPLFTAARFIPLLRRHLAPLLEGRAVGSFRDNAAFFDALEVEGRPLHTAIRYGLSQALLDATARATGRMKFQVICDEWDLPVVAAPLSLFGQSGDDRYAAVDKMILKRVDALPHGLINNVPKKLGETGAKLAEYVGWLSQRIRSLRSDASYNPVLHIDVYGTVGLIFQNDAERIADYLASLEKRAAPFRLYIEGPADAGSKPGQIALLAAIRKALAARRSNVRIVADEWCNTYQDVVDFVDSGCCDMVQIKTPDMGGIHNTIDAVLYCKARGVEAYQGGTCNETDISARACLHAALATRPDRVLVKPGMGFDEGMTIVANEMNRVLAVLETRRAS</sequence>
<feature type="binding site" evidence="11">
    <location>
        <position position="172"/>
    </location>
    <ligand>
        <name>(2S,3S)-3-methyl-L-aspartate</name>
        <dbReference type="ChEBI" id="CHEBI:58724"/>
    </ligand>
</feature>
<dbReference type="SFLD" id="SFLDS00001">
    <property type="entry name" value="Enolase"/>
    <property type="match status" value="1"/>
</dbReference>
<dbReference type="InterPro" id="IPR006395">
    <property type="entry name" value="Me_Asp_am_lyase"/>
</dbReference>